<evidence type="ECO:0000313" key="1">
    <source>
        <dbReference type="EMBL" id="GFO27885.1"/>
    </source>
</evidence>
<dbReference type="EMBL" id="BLXT01005979">
    <property type="protein sequence ID" value="GFO27885.1"/>
    <property type="molecule type" value="Genomic_DNA"/>
</dbReference>
<sequence length="186" mass="21134">MLSGKAEPNIQFSLGEGEPHTWELGFLHAGRRRDIVIVSVYVMIRALAKTPQTQKFYIKNEVPVTRTLVIVWLELPAYPTSSLWLLYLHRRVADRHQPGIYCTVRSLTVTAGNILHCRVTDRDKKGIYCTVRSLAVTARNILHCRVTDRHKKGIYCTVRSLTVTAGNILHCQVTDRYQPGIYCTVG</sequence>
<gene>
    <name evidence="1" type="ORF">PoB_005439000</name>
</gene>
<comment type="caution">
    <text evidence="1">The sequence shown here is derived from an EMBL/GenBank/DDBJ whole genome shotgun (WGS) entry which is preliminary data.</text>
</comment>
<accession>A0AAV4C906</accession>
<reference evidence="1 2" key="1">
    <citation type="journal article" date="2021" name="Elife">
        <title>Chloroplast acquisition without the gene transfer in kleptoplastic sea slugs, Plakobranchus ocellatus.</title>
        <authorList>
            <person name="Maeda T."/>
            <person name="Takahashi S."/>
            <person name="Yoshida T."/>
            <person name="Shimamura S."/>
            <person name="Takaki Y."/>
            <person name="Nagai Y."/>
            <person name="Toyoda A."/>
            <person name="Suzuki Y."/>
            <person name="Arimoto A."/>
            <person name="Ishii H."/>
            <person name="Satoh N."/>
            <person name="Nishiyama T."/>
            <person name="Hasebe M."/>
            <person name="Maruyama T."/>
            <person name="Minagawa J."/>
            <person name="Obokata J."/>
            <person name="Shigenobu S."/>
        </authorList>
    </citation>
    <scope>NUCLEOTIDE SEQUENCE [LARGE SCALE GENOMIC DNA]</scope>
</reference>
<organism evidence="1 2">
    <name type="scientific">Plakobranchus ocellatus</name>
    <dbReference type="NCBI Taxonomy" id="259542"/>
    <lineage>
        <taxon>Eukaryota</taxon>
        <taxon>Metazoa</taxon>
        <taxon>Spiralia</taxon>
        <taxon>Lophotrochozoa</taxon>
        <taxon>Mollusca</taxon>
        <taxon>Gastropoda</taxon>
        <taxon>Heterobranchia</taxon>
        <taxon>Euthyneura</taxon>
        <taxon>Panpulmonata</taxon>
        <taxon>Sacoglossa</taxon>
        <taxon>Placobranchoidea</taxon>
        <taxon>Plakobranchidae</taxon>
        <taxon>Plakobranchus</taxon>
    </lineage>
</organism>
<dbReference type="Proteomes" id="UP000735302">
    <property type="component" value="Unassembled WGS sequence"/>
</dbReference>
<protein>
    <submittedName>
        <fullName evidence="1">Uncharacterized protein</fullName>
    </submittedName>
</protein>
<dbReference type="AlphaFoldDB" id="A0AAV4C906"/>
<name>A0AAV4C906_9GAST</name>
<evidence type="ECO:0000313" key="2">
    <source>
        <dbReference type="Proteomes" id="UP000735302"/>
    </source>
</evidence>
<proteinExistence type="predicted"/>
<keyword evidence="2" id="KW-1185">Reference proteome</keyword>